<evidence type="ECO:0008006" key="4">
    <source>
        <dbReference type="Google" id="ProtNLM"/>
    </source>
</evidence>
<dbReference type="Proteomes" id="UP000325945">
    <property type="component" value="Unassembled WGS sequence"/>
</dbReference>
<gene>
    <name evidence="2" type="ORF">BDV39DRAFT_186468</name>
</gene>
<feature type="transmembrane region" description="Helical" evidence="1">
    <location>
        <begin position="27"/>
        <end position="48"/>
    </location>
</feature>
<keyword evidence="1" id="KW-0472">Membrane</keyword>
<accession>A0A5N6WJY0</accession>
<organism evidence="2 3">
    <name type="scientific">Aspergillus sergii</name>
    <dbReference type="NCBI Taxonomy" id="1034303"/>
    <lineage>
        <taxon>Eukaryota</taxon>
        <taxon>Fungi</taxon>
        <taxon>Dikarya</taxon>
        <taxon>Ascomycota</taxon>
        <taxon>Pezizomycotina</taxon>
        <taxon>Eurotiomycetes</taxon>
        <taxon>Eurotiomycetidae</taxon>
        <taxon>Eurotiales</taxon>
        <taxon>Aspergillaceae</taxon>
        <taxon>Aspergillus</taxon>
        <taxon>Aspergillus subgen. Circumdati</taxon>
    </lineage>
</organism>
<keyword evidence="1" id="KW-1133">Transmembrane helix</keyword>
<keyword evidence="3" id="KW-1185">Reference proteome</keyword>
<reference evidence="3" key="1">
    <citation type="submission" date="2019-04" db="EMBL/GenBank/DDBJ databases">
        <title>Friends and foes A comparative genomics studyof 23 Aspergillus species from section Flavi.</title>
        <authorList>
            <consortium name="DOE Joint Genome Institute"/>
            <person name="Kjaerbolling I."/>
            <person name="Vesth T."/>
            <person name="Frisvad J.C."/>
            <person name="Nybo J.L."/>
            <person name="Theobald S."/>
            <person name="Kildgaard S."/>
            <person name="Isbrandt T."/>
            <person name="Kuo A."/>
            <person name="Sato A."/>
            <person name="Lyhne E.K."/>
            <person name="Kogle M.E."/>
            <person name="Wiebenga A."/>
            <person name="Kun R.S."/>
            <person name="Lubbers R.J."/>
            <person name="Makela M.R."/>
            <person name="Barry K."/>
            <person name="Chovatia M."/>
            <person name="Clum A."/>
            <person name="Daum C."/>
            <person name="Haridas S."/>
            <person name="He G."/>
            <person name="LaButti K."/>
            <person name="Lipzen A."/>
            <person name="Mondo S."/>
            <person name="Riley R."/>
            <person name="Salamov A."/>
            <person name="Simmons B.A."/>
            <person name="Magnuson J.K."/>
            <person name="Henrissat B."/>
            <person name="Mortensen U.H."/>
            <person name="Larsen T.O."/>
            <person name="Devries R.P."/>
            <person name="Grigoriev I.V."/>
            <person name="Machida M."/>
            <person name="Baker S.E."/>
            <person name="Andersen M.R."/>
        </authorList>
    </citation>
    <scope>NUCLEOTIDE SEQUENCE [LARGE SCALE GENOMIC DNA]</scope>
    <source>
        <strain evidence="3">CBS 130017</strain>
    </source>
</reference>
<sequence length="52" mass="5905">MALCTVDYKIICFNQTGYFGREGGNCWILSVSIFLFPFFLFLGFPSGLRTGR</sequence>
<keyword evidence="1" id="KW-0812">Transmembrane</keyword>
<evidence type="ECO:0000256" key="1">
    <source>
        <dbReference type="SAM" id="Phobius"/>
    </source>
</evidence>
<protein>
    <recommendedName>
        <fullName evidence="4">Transmembrane protein</fullName>
    </recommendedName>
</protein>
<dbReference type="AlphaFoldDB" id="A0A5N6WJY0"/>
<evidence type="ECO:0000313" key="3">
    <source>
        <dbReference type="Proteomes" id="UP000325945"/>
    </source>
</evidence>
<dbReference type="EMBL" id="ML741880">
    <property type="protein sequence ID" value="KAE8321131.1"/>
    <property type="molecule type" value="Genomic_DNA"/>
</dbReference>
<evidence type="ECO:0000313" key="2">
    <source>
        <dbReference type="EMBL" id="KAE8321131.1"/>
    </source>
</evidence>
<proteinExistence type="predicted"/>
<name>A0A5N6WJY0_9EURO</name>